<dbReference type="PANTHER" id="PTHR45631">
    <property type="entry name" value="OS07G0107800 PROTEIN-RELATED"/>
    <property type="match status" value="1"/>
</dbReference>
<keyword evidence="2" id="KW-0472">Membrane</keyword>
<reference evidence="4" key="1">
    <citation type="submission" date="2024-07" db="EMBL/GenBank/DDBJ databases">
        <title>Two chromosome-level genome assemblies of Korean endemic species Abeliophyllum distichum and Forsythia ovata (Oleaceae).</title>
        <authorList>
            <person name="Jang H."/>
        </authorList>
    </citation>
    <scope>NUCLEOTIDE SEQUENCE [LARGE SCALE GENOMIC DNA]</scope>
</reference>
<feature type="transmembrane region" description="Helical" evidence="2">
    <location>
        <begin position="231"/>
        <end position="253"/>
    </location>
</feature>
<evidence type="ECO:0000256" key="1">
    <source>
        <dbReference type="SAM" id="MobiDB-lite"/>
    </source>
</evidence>
<evidence type="ECO:0000313" key="3">
    <source>
        <dbReference type="EMBL" id="KAL2465328.1"/>
    </source>
</evidence>
<name>A0ABD1PN49_9LAMI</name>
<evidence type="ECO:0000256" key="2">
    <source>
        <dbReference type="SAM" id="Phobius"/>
    </source>
</evidence>
<dbReference type="PANTHER" id="PTHR45631:SF44">
    <property type="entry name" value="CARBOHYDRATE-BINDING PROTEIN OF THE ER PROTEIN"/>
    <property type="match status" value="1"/>
</dbReference>
<dbReference type="Proteomes" id="UP001604336">
    <property type="component" value="Unassembled WGS sequence"/>
</dbReference>
<keyword evidence="4" id="KW-1185">Reference proteome</keyword>
<accession>A0ABD1PN49</accession>
<proteinExistence type="predicted"/>
<organism evidence="3 4">
    <name type="scientific">Abeliophyllum distichum</name>
    <dbReference type="NCBI Taxonomy" id="126358"/>
    <lineage>
        <taxon>Eukaryota</taxon>
        <taxon>Viridiplantae</taxon>
        <taxon>Streptophyta</taxon>
        <taxon>Embryophyta</taxon>
        <taxon>Tracheophyta</taxon>
        <taxon>Spermatophyta</taxon>
        <taxon>Magnoliopsida</taxon>
        <taxon>eudicotyledons</taxon>
        <taxon>Gunneridae</taxon>
        <taxon>Pentapetalae</taxon>
        <taxon>asterids</taxon>
        <taxon>lamiids</taxon>
        <taxon>Lamiales</taxon>
        <taxon>Oleaceae</taxon>
        <taxon>Forsythieae</taxon>
        <taxon>Abeliophyllum</taxon>
    </lineage>
</organism>
<sequence>MNDIKQGLSKEYQLDRSSLHLIQPLTAVSLATGKTNPNDGLNALRKGYLWLWPSWELVHEEDPCLPQTWSGIECNSDTNPRVIALYLRGKGLLAPLPDFSSMDALETIDLQGNGLSGAIPSFLSKFPKLQVLLAGNTDLYTSSTCTTSKSESPPTRTNPDTPSGGTFGFPGSNPGTPSGGSGTFGFPGSNPVTPSAGTFESPSTNTDTASGGSFEFPGVNPKKKKKNKFSIILGSTGSGIAISWITGAIFAIFRLRANAAAAAAAAIAEAA</sequence>
<protein>
    <submittedName>
        <fullName evidence="3">LRR receptor-like serine/threonine-protein kinase</fullName>
    </submittedName>
</protein>
<dbReference type="SUPFAM" id="SSF52058">
    <property type="entry name" value="L domain-like"/>
    <property type="match status" value="1"/>
</dbReference>
<feature type="region of interest" description="Disordered" evidence="1">
    <location>
        <begin position="143"/>
        <end position="218"/>
    </location>
</feature>
<keyword evidence="2" id="KW-1133">Transmembrane helix</keyword>
<evidence type="ECO:0000313" key="4">
    <source>
        <dbReference type="Proteomes" id="UP001604336"/>
    </source>
</evidence>
<comment type="caution">
    <text evidence="3">The sequence shown here is derived from an EMBL/GenBank/DDBJ whole genome shotgun (WGS) entry which is preliminary data.</text>
</comment>
<keyword evidence="2" id="KW-0812">Transmembrane</keyword>
<dbReference type="AlphaFoldDB" id="A0ABD1PN49"/>
<dbReference type="InterPro" id="IPR032675">
    <property type="entry name" value="LRR_dom_sf"/>
</dbReference>
<feature type="compositionally biased region" description="Low complexity" evidence="1">
    <location>
        <begin position="143"/>
        <end position="176"/>
    </location>
</feature>
<dbReference type="EMBL" id="JBFOLK010000013">
    <property type="protein sequence ID" value="KAL2465328.1"/>
    <property type="molecule type" value="Genomic_DNA"/>
</dbReference>
<gene>
    <name evidence="3" type="ORF">Adt_41179</name>
</gene>
<feature type="compositionally biased region" description="Polar residues" evidence="1">
    <location>
        <begin position="192"/>
        <end position="211"/>
    </location>
</feature>
<dbReference type="Gene3D" id="3.80.10.10">
    <property type="entry name" value="Ribonuclease Inhibitor"/>
    <property type="match status" value="1"/>
</dbReference>